<dbReference type="CDD" id="cd15763">
    <property type="entry name" value="FYVE_RPH3L"/>
    <property type="match status" value="1"/>
</dbReference>
<dbReference type="GO" id="GO:0098793">
    <property type="term" value="C:presynapse"/>
    <property type="evidence" value="ECO:0007669"/>
    <property type="project" value="GOC"/>
</dbReference>
<dbReference type="InterPro" id="IPR000008">
    <property type="entry name" value="C2_dom"/>
</dbReference>
<feature type="region of interest" description="Disordered" evidence="10">
    <location>
        <begin position="255"/>
        <end position="404"/>
    </location>
</feature>
<evidence type="ECO:0000256" key="6">
    <source>
        <dbReference type="ARBA" id="ARBA00022837"/>
    </source>
</evidence>
<dbReference type="PRINTS" id="PR00399">
    <property type="entry name" value="SYNAPTOTAGMN"/>
</dbReference>
<name>A0A8C7FR10_ONCKI</name>
<dbReference type="Ensembl" id="ENSOKIT00005033418.1">
    <property type="protein sequence ID" value="ENSOKIP00005031627.1"/>
    <property type="gene ID" value="ENSOKIG00005013518.1"/>
</dbReference>
<organism evidence="14 15">
    <name type="scientific">Oncorhynchus kisutch</name>
    <name type="common">Coho salmon</name>
    <name type="synonym">Salmo kisutch</name>
    <dbReference type="NCBI Taxonomy" id="8019"/>
    <lineage>
        <taxon>Eukaryota</taxon>
        <taxon>Metazoa</taxon>
        <taxon>Chordata</taxon>
        <taxon>Craniata</taxon>
        <taxon>Vertebrata</taxon>
        <taxon>Euteleostomi</taxon>
        <taxon>Actinopterygii</taxon>
        <taxon>Neopterygii</taxon>
        <taxon>Teleostei</taxon>
        <taxon>Protacanthopterygii</taxon>
        <taxon>Salmoniformes</taxon>
        <taxon>Salmonidae</taxon>
        <taxon>Salmoninae</taxon>
        <taxon>Oncorhynchus</taxon>
    </lineage>
</organism>
<evidence type="ECO:0000256" key="10">
    <source>
        <dbReference type="SAM" id="MobiDB-lite"/>
    </source>
</evidence>
<dbReference type="PANTHER" id="PTHR45729">
    <property type="entry name" value="RABPHILIN, ISOFORM A"/>
    <property type="match status" value="1"/>
</dbReference>
<evidence type="ECO:0000259" key="12">
    <source>
        <dbReference type="PROSITE" id="PS50178"/>
    </source>
</evidence>
<feature type="domain" description="C2" evidence="11">
    <location>
        <begin position="407"/>
        <end position="529"/>
    </location>
</feature>
<feature type="domain" description="RabBD" evidence="13">
    <location>
        <begin position="88"/>
        <end position="205"/>
    </location>
</feature>
<evidence type="ECO:0000259" key="13">
    <source>
        <dbReference type="PROSITE" id="PS50916"/>
    </source>
</evidence>
<dbReference type="GeneTree" id="ENSGT00940000156758"/>
<keyword evidence="7" id="KW-0770">Synapse</keyword>
<evidence type="ECO:0000256" key="7">
    <source>
        <dbReference type="ARBA" id="ARBA00023018"/>
    </source>
</evidence>
<dbReference type="Gene3D" id="3.30.40.10">
    <property type="entry name" value="Zinc/RING finger domain, C3HC4 (zinc finger)"/>
    <property type="match status" value="1"/>
</dbReference>
<evidence type="ECO:0000313" key="14">
    <source>
        <dbReference type="Ensembl" id="ENSOKIP00005031627.1"/>
    </source>
</evidence>
<dbReference type="InterPro" id="IPR041857">
    <property type="entry name" value="Noc2_FYVE"/>
</dbReference>
<keyword evidence="4 9" id="KW-0863">Zinc-finger</keyword>
<dbReference type="InterPro" id="IPR043566">
    <property type="entry name" value="Rabphilin/DOC2/Noc2"/>
</dbReference>
<dbReference type="GO" id="GO:0031267">
    <property type="term" value="F:small GTPase binding"/>
    <property type="evidence" value="ECO:0007669"/>
    <property type="project" value="InterPro"/>
</dbReference>
<dbReference type="FunFam" id="2.60.40.150:FF:000023">
    <property type="entry name" value="Double C2-like domain-containing protein"/>
    <property type="match status" value="1"/>
</dbReference>
<proteinExistence type="predicted"/>
<evidence type="ECO:0000256" key="3">
    <source>
        <dbReference type="ARBA" id="ARBA00022737"/>
    </source>
</evidence>
<dbReference type="GO" id="GO:0030658">
    <property type="term" value="C:transport vesicle membrane"/>
    <property type="evidence" value="ECO:0007669"/>
    <property type="project" value="UniProtKB-SubCell"/>
</dbReference>
<evidence type="ECO:0000256" key="4">
    <source>
        <dbReference type="ARBA" id="ARBA00022771"/>
    </source>
</evidence>
<keyword evidence="3" id="KW-0677">Repeat</keyword>
<evidence type="ECO:0000256" key="5">
    <source>
        <dbReference type="ARBA" id="ARBA00022833"/>
    </source>
</evidence>
<feature type="compositionally biased region" description="Low complexity" evidence="10">
    <location>
        <begin position="377"/>
        <end position="387"/>
    </location>
</feature>
<dbReference type="InterPro" id="IPR010911">
    <property type="entry name" value="Rab_BD"/>
</dbReference>
<evidence type="ECO:0000259" key="11">
    <source>
        <dbReference type="PROSITE" id="PS50004"/>
    </source>
</evidence>
<dbReference type="SUPFAM" id="SSF57903">
    <property type="entry name" value="FYVE/PHD zinc finger"/>
    <property type="match status" value="1"/>
</dbReference>
<dbReference type="SUPFAM" id="SSF49562">
    <property type="entry name" value="C2 domain (Calcium/lipid-binding domain, CaLB)"/>
    <property type="match status" value="2"/>
</dbReference>
<accession>A0A8C7FR10</accession>
<dbReference type="InterPro" id="IPR047022">
    <property type="entry name" value="Rabphilin_Doc2_C2A"/>
</dbReference>
<dbReference type="GO" id="GO:0006886">
    <property type="term" value="P:intracellular protein transport"/>
    <property type="evidence" value="ECO:0007669"/>
    <property type="project" value="InterPro"/>
</dbReference>
<evidence type="ECO:0000256" key="8">
    <source>
        <dbReference type="ARBA" id="ARBA00034103"/>
    </source>
</evidence>
<dbReference type="PROSITE" id="PS50916">
    <property type="entry name" value="RABBD"/>
    <property type="match status" value="1"/>
</dbReference>
<keyword evidence="5" id="KW-0862">Zinc</keyword>
<dbReference type="PROSITE" id="PS50004">
    <property type="entry name" value="C2"/>
    <property type="match status" value="2"/>
</dbReference>
<dbReference type="PROSITE" id="PS50178">
    <property type="entry name" value="ZF_FYVE"/>
    <property type="match status" value="1"/>
</dbReference>
<feature type="compositionally biased region" description="Low complexity" evidence="10">
    <location>
        <begin position="303"/>
        <end position="315"/>
    </location>
</feature>
<dbReference type="InterPro" id="IPR041282">
    <property type="entry name" value="FYVE_2"/>
</dbReference>
<feature type="domain" description="C2" evidence="11">
    <location>
        <begin position="547"/>
        <end position="680"/>
    </location>
</feature>
<comment type="subcellular location">
    <subcellularLocation>
        <location evidence="1">Cytoplasmic vesicle</location>
        <location evidence="1">Secretory vesicle membrane</location>
    </subcellularLocation>
    <subcellularLocation>
        <location evidence="8">Synapse</location>
    </subcellularLocation>
</comment>
<dbReference type="CDD" id="cd08384">
    <property type="entry name" value="C2B_Rabphilin_Doc2"/>
    <property type="match status" value="1"/>
</dbReference>
<reference evidence="14" key="2">
    <citation type="submission" date="2025-09" db="UniProtKB">
        <authorList>
            <consortium name="Ensembl"/>
        </authorList>
    </citation>
    <scope>IDENTIFICATION</scope>
</reference>
<dbReference type="Pfam" id="PF00168">
    <property type="entry name" value="C2"/>
    <property type="match status" value="2"/>
</dbReference>
<gene>
    <name evidence="14" type="primary">DOC2B</name>
    <name evidence="14" type="synonym">LOC109892925</name>
</gene>
<dbReference type="Pfam" id="PF02318">
    <property type="entry name" value="FYVE_2"/>
    <property type="match status" value="1"/>
</dbReference>
<dbReference type="InterPro" id="IPR001565">
    <property type="entry name" value="Synaptotagmin"/>
</dbReference>
<dbReference type="GO" id="GO:0006887">
    <property type="term" value="P:exocytosis"/>
    <property type="evidence" value="ECO:0007669"/>
    <property type="project" value="TreeGrafter"/>
</dbReference>
<dbReference type="Gene3D" id="2.60.40.150">
    <property type="entry name" value="C2 domain"/>
    <property type="match status" value="2"/>
</dbReference>
<keyword evidence="15" id="KW-1185">Reference proteome</keyword>
<dbReference type="PRINTS" id="PR00360">
    <property type="entry name" value="C2DOMAIN"/>
</dbReference>
<dbReference type="GO" id="GO:0008270">
    <property type="term" value="F:zinc ion binding"/>
    <property type="evidence" value="ECO:0007669"/>
    <property type="project" value="UniProtKB-KW"/>
</dbReference>
<dbReference type="FunFam" id="2.60.40.150:FF:000032">
    <property type="entry name" value="Double c2-like domain-containing"/>
    <property type="match status" value="1"/>
</dbReference>
<dbReference type="InterPro" id="IPR017455">
    <property type="entry name" value="Znf_FYVE-rel"/>
</dbReference>
<feature type="region of interest" description="Disordered" evidence="10">
    <location>
        <begin position="217"/>
        <end position="236"/>
    </location>
</feature>
<dbReference type="PANTHER" id="PTHR45729:SF9">
    <property type="entry name" value="DOUBLE C2-LIKE DOMAIN-CONTAINING PROTEIN BETA"/>
    <property type="match status" value="1"/>
</dbReference>
<dbReference type="CDD" id="cd04035">
    <property type="entry name" value="C2A_Rabphilin_Doc2"/>
    <property type="match status" value="1"/>
</dbReference>
<dbReference type="GO" id="GO:0061669">
    <property type="term" value="P:spontaneous neurotransmitter secretion"/>
    <property type="evidence" value="ECO:0007669"/>
    <property type="project" value="TreeGrafter"/>
</dbReference>
<feature type="compositionally biased region" description="Low complexity" evidence="10">
    <location>
        <begin position="217"/>
        <end position="232"/>
    </location>
</feature>
<feature type="domain" description="FYVE-type" evidence="12">
    <location>
        <begin position="136"/>
        <end position="193"/>
    </location>
</feature>
<evidence type="ECO:0000256" key="9">
    <source>
        <dbReference type="PROSITE-ProRule" id="PRU00091"/>
    </source>
</evidence>
<dbReference type="GO" id="GO:0017158">
    <property type="term" value="P:regulation of calcium ion-dependent exocytosis"/>
    <property type="evidence" value="ECO:0007669"/>
    <property type="project" value="TreeGrafter"/>
</dbReference>
<evidence type="ECO:0000313" key="15">
    <source>
        <dbReference type="Proteomes" id="UP000694557"/>
    </source>
</evidence>
<dbReference type="InterPro" id="IPR011011">
    <property type="entry name" value="Znf_FYVE_PHD"/>
</dbReference>
<dbReference type="SMART" id="SM00239">
    <property type="entry name" value="C2"/>
    <property type="match status" value="2"/>
</dbReference>
<dbReference type="InterPro" id="IPR013083">
    <property type="entry name" value="Znf_RING/FYVE/PHD"/>
</dbReference>
<feature type="compositionally biased region" description="Low complexity" evidence="10">
    <location>
        <begin position="346"/>
        <end position="358"/>
    </location>
</feature>
<keyword evidence="6" id="KW-0106">Calcium</keyword>
<evidence type="ECO:0000256" key="1">
    <source>
        <dbReference type="ARBA" id="ARBA00004250"/>
    </source>
</evidence>
<sequence length="693" mass="77070">MTHFQNAALLMCSSPGPTHQLLEPIRTVNICLRSRNRRGALVISPQEMTEAMFGTGNDPWVCPNDRQLALRAKLQTGWSVHTFRTDRQRKSQMLEQQEVDIILSVIRRAEQLEQIEQFRIGRLVERLDNMKKSALGNGLSQCLLCGEVLGLLGNPSIFCQDCCKKACTKCGIETQCSQKTTQWLCKICSEHREVWKRSGAWFYKTLPNYVRPGKEGQSGAALGLQGAQRGGQKMAKSSTVSQTYTWAYSKVVSSGSESDHSEGSVESKASGPGLHEGKQRTDSVFNGGPIRTPTGLGWCPHGSLLSESRSSLASEPPHSTTALAAPPEDYDTDHSRPSPIPPVLIRANSLRSSSASHNSGDDPACSHTDDDPGRAFGGAAAALSHAATGKKEEEPDMEGYDSDDSTTLGTLDFSLLYDQENNALHCTINKAKGLKPMDHNGLSDPYVKLHLLPGASKANKLRTKTLRNTLNPVWSETLTYYGITDEDMVRKTLRISVCDEDKFRHNEFIGETRIPLKKLKPNQTKNFYNCLEKQLPIDKTDDKSLEERGRIMISLKYSSQKSGLVVGIVRCAHLAAMDANGFSDPYVKTYLKPDENKKSKHKTAVKKKTLNPEFNEEFFYEIKYADLSKKTLEVTVWDYDIGKSNDFIGGVSLGISANGERLKHWFDCLKNKDKKIERWHTLTNELPGTTFND</sequence>
<reference evidence="14" key="1">
    <citation type="submission" date="2025-08" db="UniProtKB">
        <authorList>
            <consortium name="Ensembl"/>
        </authorList>
    </citation>
    <scope>IDENTIFICATION</scope>
</reference>
<evidence type="ECO:0000256" key="2">
    <source>
        <dbReference type="ARBA" id="ARBA00022723"/>
    </source>
</evidence>
<dbReference type="InterPro" id="IPR035892">
    <property type="entry name" value="C2_domain_sf"/>
</dbReference>
<dbReference type="Proteomes" id="UP000694557">
    <property type="component" value="Unassembled WGS sequence"/>
</dbReference>
<protein>
    <submittedName>
        <fullName evidence="14">Double C2 domain beta</fullName>
    </submittedName>
</protein>
<keyword evidence="2" id="KW-0479">Metal-binding</keyword>
<feature type="compositionally biased region" description="Acidic residues" evidence="10">
    <location>
        <begin position="394"/>
        <end position="404"/>
    </location>
</feature>
<dbReference type="AlphaFoldDB" id="A0A8C7FR10"/>